<dbReference type="Gene3D" id="2.150.10.10">
    <property type="entry name" value="Serralysin-like metalloprotease, C-terminal"/>
    <property type="match status" value="5"/>
</dbReference>
<evidence type="ECO:0000256" key="2">
    <source>
        <dbReference type="ARBA" id="ARBA00022525"/>
    </source>
</evidence>
<feature type="region of interest" description="Disordered" evidence="3">
    <location>
        <begin position="300"/>
        <end position="333"/>
    </location>
</feature>
<dbReference type="Pfam" id="PF00353">
    <property type="entry name" value="HemolysinCabind"/>
    <property type="match status" value="7"/>
</dbReference>
<dbReference type="PANTHER" id="PTHR38340:SF1">
    <property type="entry name" value="S-LAYER PROTEIN"/>
    <property type="match status" value="1"/>
</dbReference>
<dbReference type="InterPro" id="IPR011049">
    <property type="entry name" value="Serralysin-like_metalloprot_C"/>
</dbReference>
<evidence type="ECO:0000256" key="1">
    <source>
        <dbReference type="ARBA" id="ARBA00004613"/>
    </source>
</evidence>
<dbReference type="Proteomes" id="UP001597186">
    <property type="component" value="Unassembled WGS sequence"/>
</dbReference>
<protein>
    <submittedName>
        <fullName evidence="4">Calcium-binding protein</fullName>
    </submittedName>
</protein>
<feature type="region of interest" description="Disordered" evidence="3">
    <location>
        <begin position="37"/>
        <end position="122"/>
    </location>
</feature>
<keyword evidence="2" id="KW-0964">Secreted</keyword>
<dbReference type="PANTHER" id="PTHR38340">
    <property type="entry name" value="S-LAYER PROTEIN"/>
    <property type="match status" value="1"/>
</dbReference>
<evidence type="ECO:0000256" key="3">
    <source>
        <dbReference type="SAM" id="MobiDB-lite"/>
    </source>
</evidence>
<keyword evidence="5" id="KW-1185">Reference proteome</keyword>
<dbReference type="PRINTS" id="PR00313">
    <property type="entry name" value="CABNDNGRPT"/>
</dbReference>
<organism evidence="4 5">
    <name type="scientific">Lacimonas salitolerans</name>
    <dbReference type="NCBI Taxonomy" id="1323750"/>
    <lineage>
        <taxon>Bacteria</taxon>
        <taxon>Pseudomonadati</taxon>
        <taxon>Pseudomonadota</taxon>
        <taxon>Alphaproteobacteria</taxon>
        <taxon>Rhodobacterales</taxon>
        <taxon>Paracoccaceae</taxon>
        <taxon>Lacimonas</taxon>
    </lineage>
</organism>
<evidence type="ECO:0000313" key="4">
    <source>
        <dbReference type="EMBL" id="MFD1511404.1"/>
    </source>
</evidence>
<gene>
    <name evidence="4" type="ORF">ACFTOW_18635</name>
</gene>
<dbReference type="InterPro" id="IPR001343">
    <property type="entry name" value="Hemolysn_Ca-bd"/>
</dbReference>
<feature type="compositionally biased region" description="Low complexity" evidence="3">
    <location>
        <begin position="49"/>
        <end position="60"/>
    </location>
</feature>
<accession>A0ABW4EMV7</accession>
<reference evidence="5" key="1">
    <citation type="journal article" date="2019" name="Int. J. Syst. Evol. Microbiol.">
        <title>The Global Catalogue of Microorganisms (GCM) 10K type strain sequencing project: providing services to taxonomists for standard genome sequencing and annotation.</title>
        <authorList>
            <consortium name="The Broad Institute Genomics Platform"/>
            <consortium name="The Broad Institute Genome Sequencing Center for Infectious Disease"/>
            <person name="Wu L."/>
            <person name="Ma J."/>
        </authorList>
    </citation>
    <scope>NUCLEOTIDE SEQUENCE [LARGE SCALE GENOMIC DNA]</scope>
    <source>
        <strain evidence="5">CGMCC 1.12477</strain>
    </source>
</reference>
<dbReference type="InterPro" id="IPR050557">
    <property type="entry name" value="RTX_toxin/Mannuronan_C5-epim"/>
</dbReference>
<evidence type="ECO:0000313" key="5">
    <source>
        <dbReference type="Proteomes" id="UP001597186"/>
    </source>
</evidence>
<proteinExistence type="predicted"/>
<name>A0ABW4EMV7_9RHOB</name>
<dbReference type="RefSeq" id="WP_379918563.1">
    <property type="nucleotide sequence ID" value="NZ_JBHUDD010000158.1"/>
</dbReference>
<comment type="subcellular location">
    <subcellularLocation>
        <location evidence="1">Secreted</location>
    </subcellularLocation>
</comment>
<dbReference type="SUPFAM" id="SSF51120">
    <property type="entry name" value="beta-Roll"/>
    <property type="match status" value="4"/>
</dbReference>
<comment type="caution">
    <text evidence="4">The sequence shown here is derived from an EMBL/GenBank/DDBJ whole genome shotgun (WGS) entry which is preliminary data.</text>
</comment>
<dbReference type="InterPro" id="IPR018511">
    <property type="entry name" value="Hemolysin-typ_Ca-bd_CS"/>
</dbReference>
<dbReference type="PROSITE" id="PS00330">
    <property type="entry name" value="HEMOLYSIN_CALCIUM"/>
    <property type="match status" value="3"/>
</dbReference>
<sequence>MFLPFSVTGGFSMEIVLLSLLGLGAAAALIIELFNDDDDTDTPSPPGGEDPTDTPTDGSDLLNGTADDDRIAAGAGDDTVNGLAGNDTLLGQEGDDALAGGEGDDSLDGGEGSDTLIGGPGDDALFGRLGNDLLQGGDGDDELLGAQGDDLLIGDLGADTMVGGVGDDVLVGVVLEETTGDDPLSGPLLGKDLDGGDTMTGGFGDDTLIIGNDDVATGDDGDDEFLIGDWIVEGRPATITDYTAGEDVIALGYDDALEETEVTVAPNEAGDAVISFNGQVLAIATGAGDTLTAEDVVLVAQDRSPDPTPDPSDPLRLRGTDGDDSLSGTGGNETMLGLEGDDVLWGRGGDDVIFAGDGDDVATGALGSDRVYGGAGDDVVSGLWGDDLLRGGSGDDVIIDTRGADTIFGDSGNDTIIASGFLDEQGLLTAALEADLSGTTLAEAFADVMTAADLDYSVDRDPLGDVVNAGGGDDMVIFGLNDTVTGGAGADTLTGGDWITEGNGATVTDFDAEEDILVYSIAPGTTPELAVTYSEGATEDEGDAIVTVDGVDVMTIAGVGTGFTAANVQVIERP</sequence>
<dbReference type="EMBL" id="JBHUDD010000158">
    <property type="protein sequence ID" value="MFD1511404.1"/>
    <property type="molecule type" value="Genomic_DNA"/>
</dbReference>